<dbReference type="AlphaFoldDB" id="A0A0D1YDW7"/>
<dbReference type="Proteomes" id="UP000053599">
    <property type="component" value="Unassembled WGS sequence"/>
</dbReference>
<evidence type="ECO:0000313" key="4">
    <source>
        <dbReference type="EMBL" id="KIV81172.1"/>
    </source>
</evidence>
<dbReference type="HOGENOM" id="CLU_031978_0_0_1"/>
<feature type="transmembrane region" description="Helical" evidence="2">
    <location>
        <begin position="296"/>
        <end position="314"/>
    </location>
</feature>
<feature type="transmembrane region" description="Helical" evidence="2">
    <location>
        <begin position="40"/>
        <end position="59"/>
    </location>
</feature>
<feature type="transmembrane region" description="Helical" evidence="2">
    <location>
        <begin position="102"/>
        <end position="120"/>
    </location>
</feature>
<feature type="compositionally biased region" description="Polar residues" evidence="1">
    <location>
        <begin position="425"/>
        <end position="439"/>
    </location>
</feature>
<keyword evidence="3" id="KW-0732">Signal</keyword>
<gene>
    <name evidence="4" type="ORF">PV11_08609</name>
</gene>
<reference evidence="4 5" key="1">
    <citation type="submission" date="2015-01" db="EMBL/GenBank/DDBJ databases">
        <title>The Genome Sequence of Exophiala sideris CBS121828.</title>
        <authorList>
            <consortium name="The Broad Institute Genomics Platform"/>
            <person name="Cuomo C."/>
            <person name="de Hoog S."/>
            <person name="Gorbushina A."/>
            <person name="Stielow B."/>
            <person name="Teixiera M."/>
            <person name="Abouelleil A."/>
            <person name="Chapman S.B."/>
            <person name="Priest M."/>
            <person name="Young S.K."/>
            <person name="Wortman J."/>
            <person name="Nusbaum C."/>
            <person name="Birren B."/>
        </authorList>
    </citation>
    <scope>NUCLEOTIDE SEQUENCE [LARGE SCALE GENOMIC DNA]</scope>
    <source>
        <strain evidence="4 5">CBS 121828</strain>
    </source>
</reference>
<proteinExistence type="predicted"/>
<feature type="chain" id="PRO_5002237021" evidence="3">
    <location>
        <begin position="21"/>
        <end position="462"/>
    </location>
</feature>
<organism evidence="4 5">
    <name type="scientific">Exophiala sideris</name>
    <dbReference type="NCBI Taxonomy" id="1016849"/>
    <lineage>
        <taxon>Eukaryota</taxon>
        <taxon>Fungi</taxon>
        <taxon>Dikarya</taxon>
        <taxon>Ascomycota</taxon>
        <taxon>Pezizomycotina</taxon>
        <taxon>Eurotiomycetes</taxon>
        <taxon>Chaetothyriomycetidae</taxon>
        <taxon>Chaetothyriales</taxon>
        <taxon>Herpotrichiellaceae</taxon>
        <taxon>Exophiala</taxon>
    </lineage>
</organism>
<evidence type="ECO:0000313" key="5">
    <source>
        <dbReference type="Proteomes" id="UP000053599"/>
    </source>
</evidence>
<dbReference type="EMBL" id="KN846953">
    <property type="protein sequence ID" value="KIV81172.1"/>
    <property type="molecule type" value="Genomic_DNA"/>
</dbReference>
<evidence type="ECO:0000256" key="3">
    <source>
        <dbReference type="SAM" id="SignalP"/>
    </source>
</evidence>
<keyword evidence="2" id="KW-0472">Membrane</keyword>
<dbReference type="STRING" id="1016849.A0A0D1YDW7"/>
<evidence type="ECO:0000256" key="1">
    <source>
        <dbReference type="SAM" id="MobiDB-lite"/>
    </source>
</evidence>
<feature type="region of interest" description="Disordered" evidence="1">
    <location>
        <begin position="424"/>
        <end position="462"/>
    </location>
</feature>
<protein>
    <submittedName>
        <fullName evidence="4">Uncharacterized protein</fullName>
    </submittedName>
</protein>
<feature type="transmembrane region" description="Helical" evidence="2">
    <location>
        <begin position="71"/>
        <end position="90"/>
    </location>
</feature>
<feature type="transmembrane region" description="Helical" evidence="2">
    <location>
        <begin position="206"/>
        <end position="225"/>
    </location>
</feature>
<feature type="region of interest" description="Disordered" evidence="1">
    <location>
        <begin position="388"/>
        <end position="409"/>
    </location>
</feature>
<evidence type="ECO:0000256" key="2">
    <source>
        <dbReference type="SAM" id="Phobius"/>
    </source>
</evidence>
<name>A0A0D1YDW7_9EURO</name>
<dbReference type="OrthoDB" id="4121249at2759"/>
<keyword evidence="2" id="KW-1133">Transmembrane helix</keyword>
<feature type="transmembrane region" description="Helical" evidence="2">
    <location>
        <begin position="141"/>
        <end position="160"/>
    </location>
</feature>
<sequence>MLSRPLILLLLFLGLAYAEAQLCTEKPKEDDCALAGNTDYYGLGVRMGIYASWLSSWFANNFLGSEIVGTLETNSIFLSALFFTVFGYSLKRDGIRMVDVLVINQLCMGFVFSVMSLWGYRTMYYRTEGPGGRKHFGGIGTHYRLVLLGMISSYSVWFWVEGVQDGLTECDRRIDCGGLQTFFITPMNAEKWGARSINLGLSIGLVVYYGIMALAAIAGGVAYIWRRLRRIPVRWNLIPEADLDMTKRELSQWCVILSCFNLFWIVFSMVQIEFTLNLNHIDDVVGVKGLTGPGQLIPMGIGIISLARVIYVIITEEKPWRKKEKDECRTPIAAPGTTVRPRRSFVHRFLLAWLPWLAVFDFWKQPITPSLHRLSYSMFGTEGIDVDAEPGMQTPAPGRSKAAAEKKGMMQTSEMALLTPPPNYTLMQDTGMATPNGSGRSFPRHSADMDTSIYAGNEYGDD</sequence>
<feature type="transmembrane region" description="Helical" evidence="2">
    <location>
        <begin position="253"/>
        <end position="276"/>
    </location>
</feature>
<keyword evidence="2" id="KW-0812">Transmembrane</keyword>
<accession>A0A0D1YDW7</accession>
<feature type="signal peptide" evidence="3">
    <location>
        <begin position="1"/>
        <end position="20"/>
    </location>
</feature>